<dbReference type="Gene3D" id="2.60.40.1170">
    <property type="entry name" value="Mu homology domain, subdomain B"/>
    <property type="match status" value="3"/>
</dbReference>
<keyword evidence="3" id="KW-0813">Transport</keyword>
<evidence type="ECO:0000256" key="1">
    <source>
        <dbReference type="ARBA" id="ARBA00004640"/>
    </source>
</evidence>
<dbReference type="InterPro" id="IPR050431">
    <property type="entry name" value="Adaptor_comp_med_subunit"/>
</dbReference>
<dbReference type="InParanoid" id="A0A2P6NJ18"/>
<dbReference type="InterPro" id="IPR001392">
    <property type="entry name" value="Clathrin_mu"/>
</dbReference>
<dbReference type="EMBL" id="MDYQ01000072">
    <property type="protein sequence ID" value="PRP83958.1"/>
    <property type="molecule type" value="Genomic_DNA"/>
</dbReference>
<gene>
    <name evidence="8" type="ORF">PROFUN_08642</name>
</gene>
<organism evidence="8 9">
    <name type="scientific">Planoprotostelium fungivorum</name>
    <dbReference type="NCBI Taxonomy" id="1890364"/>
    <lineage>
        <taxon>Eukaryota</taxon>
        <taxon>Amoebozoa</taxon>
        <taxon>Evosea</taxon>
        <taxon>Variosea</taxon>
        <taxon>Cavosteliida</taxon>
        <taxon>Cavosteliaceae</taxon>
        <taxon>Planoprotostelium</taxon>
    </lineage>
</organism>
<dbReference type="GO" id="GO:0016192">
    <property type="term" value="P:vesicle-mediated transport"/>
    <property type="evidence" value="ECO:0007669"/>
    <property type="project" value="InterPro"/>
</dbReference>
<keyword evidence="5" id="KW-0472">Membrane</keyword>
<keyword evidence="6" id="KW-0968">Cytoplasmic vesicle</keyword>
<dbReference type="PRINTS" id="PR00314">
    <property type="entry name" value="CLATHRINADPT"/>
</dbReference>
<evidence type="ECO:0000256" key="4">
    <source>
        <dbReference type="ARBA" id="ARBA00022927"/>
    </source>
</evidence>
<dbReference type="Pfam" id="PF00928">
    <property type="entry name" value="Adap_comp_sub"/>
    <property type="match status" value="2"/>
</dbReference>
<evidence type="ECO:0000256" key="3">
    <source>
        <dbReference type="ARBA" id="ARBA00022448"/>
    </source>
</evidence>
<dbReference type="GO" id="GO:0030665">
    <property type="term" value="C:clathrin-coated vesicle membrane"/>
    <property type="evidence" value="ECO:0007669"/>
    <property type="project" value="UniProtKB-SubCell"/>
</dbReference>
<accession>A0A2P6NJ18</accession>
<evidence type="ECO:0000259" key="7">
    <source>
        <dbReference type="PROSITE" id="PS51072"/>
    </source>
</evidence>
<dbReference type="PROSITE" id="PS00991">
    <property type="entry name" value="CLAT_ADAPTOR_M_2"/>
    <property type="match status" value="1"/>
</dbReference>
<dbReference type="AlphaFoldDB" id="A0A2P6NJ18"/>
<dbReference type="FunFam" id="3.30.450.60:FF:000006">
    <property type="entry name" value="AP-1 complex subunit mu-1 isoform 1"/>
    <property type="match status" value="1"/>
</dbReference>
<dbReference type="SUPFAM" id="SSF49447">
    <property type="entry name" value="Second domain of Mu2 adaptin subunit (ap50) of ap2 adaptor"/>
    <property type="match status" value="1"/>
</dbReference>
<comment type="similarity">
    <text evidence="2">Belongs to the adaptor complexes medium subunit family.</text>
</comment>
<dbReference type="SUPFAM" id="SSF64356">
    <property type="entry name" value="SNARE-like"/>
    <property type="match status" value="1"/>
</dbReference>
<dbReference type="InterPro" id="IPR022775">
    <property type="entry name" value="AP_mu_sigma_su"/>
</dbReference>
<evidence type="ECO:0000313" key="8">
    <source>
        <dbReference type="EMBL" id="PRP83958.1"/>
    </source>
</evidence>
<dbReference type="Pfam" id="PF01217">
    <property type="entry name" value="Clat_adaptor_s"/>
    <property type="match status" value="1"/>
</dbReference>
<evidence type="ECO:0000256" key="2">
    <source>
        <dbReference type="ARBA" id="ARBA00005324"/>
    </source>
</evidence>
<dbReference type="CDD" id="cd14835">
    <property type="entry name" value="AP1_Mu_N"/>
    <property type="match status" value="1"/>
</dbReference>
<dbReference type="PANTHER" id="PTHR10529">
    <property type="entry name" value="AP COMPLEX SUBUNIT MU"/>
    <property type="match status" value="1"/>
</dbReference>
<keyword evidence="9" id="KW-1185">Reference proteome</keyword>
<evidence type="ECO:0000256" key="5">
    <source>
        <dbReference type="ARBA" id="ARBA00023136"/>
    </source>
</evidence>
<reference evidence="8 9" key="1">
    <citation type="journal article" date="2018" name="Genome Biol. Evol.">
        <title>Multiple Roots of Fruiting Body Formation in Amoebozoa.</title>
        <authorList>
            <person name="Hillmann F."/>
            <person name="Forbes G."/>
            <person name="Novohradska S."/>
            <person name="Ferling I."/>
            <person name="Riege K."/>
            <person name="Groth M."/>
            <person name="Westermann M."/>
            <person name="Marz M."/>
            <person name="Spaller T."/>
            <person name="Winckler T."/>
            <person name="Schaap P."/>
            <person name="Glockner G."/>
        </authorList>
    </citation>
    <scope>NUCLEOTIDE SEQUENCE [LARGE SCALE GENOMIC DNA]</scope>
    <source>
        <strain evidence="8 9">Jena</strain>
    </source>
</reference>
<dbReference type="GO" id="GO:0006886">
    <property type="term" value="P:intracellular protein transport"/>
    <property type="evidence" value="ECO:0007669"/>
    <property type="project" value="InterPro"/>
</dbReference>
<proteinExistence type="inferred from homology"/>
<dbReference type="PROSITE" id="PS51072">
    <property type="entry name" value="MHD"/>
    <property type="match status" value="1"/>
</dbReference>
<dbReference type="FunCoup" id="A0A2P6NJ18">
    <property type="interactions" value="620"/>
</dbReference>
<dbReference type="InterPro" id="IPR036168">
    <property type="entry name" value="AP2_Mu_C_sf"/>
</dbReference>
<dbReference type="InterPro" id="IPR018240">
    <property type="entry name" value="Clathrin_mu_CS"/>
</dbReference>
<evidence type="ECO:0000256" key="6">
    <source>
        <dbReference type="ARBA" id="ARBA00023329"/>
    </source>
</evidence>
<dbReference type="PROSITE" id="PS00990">
    <property type="entry name" value="CLAT_ADAPTOR_M_1"/>
    <property type="match status" value="1"/>
</dbReference>
<dbReference type="InterPro" id="IPR011012">
    <property type="entry name" value="Longin-like_dom_sf"/>
</dbReference>
<comment type="subcellular location">
    <subcellularLocation>
        <location evidence="1">Cytoplasmic vesicle</location>
        <location evidence="1">Clathrin-coated vesicle membrane</location>
    </subcellularLocation>
</comment>
<dbReference type="Proteomes" id="UP000241769">
    <property type="component" value="Unassembled WGS sequence"/>
</dbReference>
<dbReference type="GO" id="GO:0030131">
    <property type="term" value="C:clathrin adaptor complex"/>
    <property type="evidence" value="ECO:0007669"/>
    <property type="project" value="InterPro"/>
</dbReference>
<dbReference type="OrthoDB" id="10259133at2759"/>
<dbReference type="CDD" id="cd09250">
    <property type="entry name" value="AP-1_Mu1_Cterm"/>
    <property type="match status" value="1"/>
</dbReference>
<dbReference type="InterPro" id="IPR028565">
    <property type="entry name" value="MHD"/>
</dbReference>
<keyword evidence="4" id="KW-0653">Protein transport</keyword>
<name>A0A2P6NJ18_9EUKA</name>
<evidence type="ECO:0000313" key="9">
    <source>
        <dbReference type="Proteomes" id="UP000241769"/>
    </source>
</evidence>
<protein>
    <submittedName>
        <fullName evidence="8">Clathrin-adaptor medium chain apm1</fullName>
    </submittedName>
</protein>
<dbReference type="Gene3D" id="3.30.450.60">
    <property type="match status" value="1"/>
</dbReference>
<sequence>MAAHALYILDLKGKIIISRNYRGDLPNNVAQRFISKILEEEDVVVKPIVEDEGLSFVYVKHNNLYLMAVSERNCNASMIILFLYKLIEVFVEYFKELEEESIRDNFVLIYELLDEMMDFGLPQVTEPKVLQEYITQEGHKLTKQQVQVSKSVTGAVSWRSEDVKYRKNEVFLDVVESINLLVASNGTLLRSEIVGNVKMRSYLSGECDPAPLVFKTLTRDLAGMPELRLGLNDRVQFENAGHGRQGATAKGKAIEMEDVAFHQCVKLNRFETDRTISFIPPDGEFELMSYRLNTSVKPLIWIEADVVSHKGSRVEYVVKAKSQFKSRSTANNVQIFIPVPKDVDTPKFKASVGSVKYAPEKDSILWTIKQFQGGKDHLMRAQFGLPSIADEDPASKPPITVKFEIPYFTVSGIQVRYLKIIEKSGYQALPWVRYITQSGTYECRSYREGKNNLSFITSVLTLGGVGHLKGGSVVKLNGVGAVQRETRRNNKTIADPDTMNLSQHPEIQSREWLSEDSSIHPIKHRQLYDTIGKIFKRFVPLLEKVLYREDIHEYKIGVDIESIFWENENKKGDDEEEERGQEDKREEIYEPAYKSNIGRTRGYGGYTSNHMGDFEPKVPEFVLPVPNYISSHHLDSQSSAAEERLDVDYICLTCGLAENRSDLMTREEACKYREELMKERGHTARGLSDLFEEEFNLCEH</sequence>
<dbReference type="STRING" id="1890364.A0A2P6NJ18"/>
<feature type="domain" description="MHD" evidence="7">
    <location>
        <begin position="167"/>
        <end position="444"/>
    </location>
</feature>
<comment type="caution">
    <text evidence="8">The sequence shown here is derived from an EMBL/GenBank/DDBJ whole genome shotgun (WGS) entry which is preliminary data.</text>
</comment>